<feature type="domain" description="TonB-dependent receptor plug" evidence="12">
    <location>
        <begin position="44"/>
        <end position="152"/>
    </location>
</feature>
<keyword evidence="10" id="KW-0732">Signal</keyword>
<evidence type="ECO:0000256" key="3">
    <source>
        <dbReference type="ARBA" id="ARBA00022452"/>
    </source>
</evidence>
<dbReference type="RefSeq" id="WP_113894746.1">
    <property type="nucleotide sequence ID" value="NZ_JANJGA010000013.1"/>
</dbReference>
<dbReference type="InterPro" id="IPR012910">
    <property type="entry name" value="Plug_dom"/>
</dbReference>
<dbReference type="InterPro" id="IPR039426">
    <property type="entry name" value="TonB-dep_rcpt-like"/>
</dbReference>
<comment type="subcellular location">
    <subcellularLocation>
        <location evidence="1 8">Cell outer membrane</location>
        <topology evidence="1 8">Multi-pass membrane protein</topology>
    </subcellularLocation>
</comment>
<dbReference type="PANTHER" id="PTHR30069">
    <property type="entry name" value="TONB-DEPENDENT OUTER MEMBRANE RECEPTOR"/>
    <property type="match status" value="1"/>
</dbReference>
<evidence type="ECO:0000256" key="5">
    <source>
        <dbReference type="ARBA" id="ARBA00023077"/>
    </source>
</evidence>
<dbReference type="Pfam" id="PF07715">
    <property type="entry name" value="Plug"/>
    <property type="match status" value="1"/>
</dbReference>
<dbReference type="Gene3D" id="2.40.170.20">
    <property type="entry name" value="TonB-dependent receptor, beta-barrel domain"/>
    <property type="match status" value="1"/>
</dbReference>
<reference evidence="13 14" key="1">
    <citation type="submission" date="2017-10" db="EMBL/GenBank/DDBJ databases">
        <title>Genomics of the genus Arcobacter.</title>
        <authorList>
            <person name="Perez-Cataluna A."/>
            <person name="Figueras M.J."/>
        </authorList>
    </citation>
    <scope>NUCLEOTIDE SEQUENCE [LARGE SCALE GENOMIC DNA]</scope>
    <source>
        <strain evidence="13 14">CECT 9230</strain>
    </source>
</reference>
<dbReference type="Proteomes" id="UP000252669">
    <property type="component" value="Unassembled WGS sequence"/>
</dbReference>
<dbReference type="PROSITE" id="PS52016">
    <property type="entry name" value="TONB_DEPENDENT_REC_3"/>
    <property type="match status" value="1"/>
</dbReference>
<protein>
    <recommendedName>
        <fullName evidence="15">TonB-dependent receptor</fullName>
    </recommendedName>
</protein>
<comment type="similarity">
    <text evidence="8 9">Belongs to the TonB-dependent receptor family.</text>
</comment>
<feature type="chain" id="PRO_5016735614" description="TonB-dependent receptor" evidence="10">
    <location>
        <begin position="22"/>
        <end position="639"/>
    </location>
</feature>
<keyword evidence="4 8" id="KW-0812">Transmembrane</keyword>
<evidence type="ECO:0000256" key="9">
    <source>
        <dbReference type="RuleBase" id="RU003357"/>
    </source>
</evidence>
<sequence>MYKKSLFASLALAMVSSNALAQANVETKKLDDLVITTSKSNKSIKDTSGAITVISAEDIAKINATNLKDILVKTAGIVEVGGSNGIKRVSIRGTRPVDALILVDGKKTNRTGTYATAADFEYSQVPISMIERIEIIKGPKSSIYGSDAMGGVVNIITKKDYSKTIWGDIDLQAGVSSAKNGGDEQNLSANIGGNISDKFSFMLGVNKFNRDETYGEGYRWVGFSKPKVDDATYIDGRESTNGNLKLKYNIDDTQNIYASYLKGKEDIKQKANEDYYSADRDVWSVGYEKNFEKVSLNLDYTNAKTDAKIKDGLFANQTHELKNDYLKGEAKISALKNNYIVIGAETAKEKYSRYRPTTNITDQRFEIRANSYYIQDEIELGDFIFTLGTVLDDNEKYGTELSPNIGVVYKIDDNQRLKASYGEGFKAPDVKIGSSSYFANTTWGNDNLKPETSKSYELAYEFYGENTLFKTALFQNKINNMFVIEQRVMPGNQHQWRNVDKADIKGLEAEVEYYITDNHMLNANYTLLKTENKSGTNQGKDIQYRPKNTINVGLSSDFDYGISSYLSANYIGTQYKNADNSEKIKAYTIANAQISKKLTNDLSVRVGVDNIFDKHFDETIDNADYLKRRFAYVGLNYKF</sequence>
<dbReference type="OrthoDB" id="5389752at2"/>
<evidence type="ECO:0000313" key="13">
    <source>
        <dbReference type="EMBL" id="RBQ28666.1"/>
    </source>
</evidence>
<keyword evidence="6 8" id="KW-0472">Membrane</keyword>
<feature type="domain" description="TonB-dependent receptor-like beta-barrel" evidence="11">
    <location>
        <begin position="273"/>
        <end position="611"/>
    </location>
</feature>
<evidence type="ECO:0000313" key="14">
    <source>
        <dbReference type="Proteomes" id="UP000252669"/>
    </source>
</evidence>
<comment type="caution">
    <text evidence="13">The sequence shown here is derived from an EMBL/GenBank/DDBJ whole genome shotgun (WGS) entry which is preliminary data.</text>
</comment>
<dbReference type="GO" id="GO:0015344">
    <property type="term" value="F:siderophore uptake transmembrane transporter activity"/>
    <property type="evidence" value="ECO:0007669"/>
    <property type="project" value="TreeGrafter"/>
</dbReference>
<evidence type="ECO:0000256" key="10">
    <source>
        <dbReference type="SAM" id="SignalP"/>
    </source>
</evidence>
<organism evidence="13 14">
    <name type="scientific">Aliarcobacter vitoriensis</name>
    <dbReference type="NCBI Taxonomy" id="2011099"/>
    <lineage>
        <taxon>Bacteria</taxon>
        <taxon>Pseudomonadati</taxon>
        <taxon>Campylobacterota</taxon>
        <taxon>Epsilonproteobacteria</taxon>
        <taxon>Campylobacterales</taxon>
        <taxon>Arcobacteraceae</taxon>
        <taxon>Aliarcobacter</taxon>
    </lineage>
</organism>
<evidence type="ECO:0000256" key="2">
    <source>
        <dbReference type="ARBA" id="ARBA00022448"/>
    </source>
</evidence>
<evidence type="ECO:0000256" key="8">
    <source>
        <dbReference type="PROSITE-ProRule" id="PRU01360"/>
    </source>
</evidence>
<dbReference type="InterPro" id="IPR000531">
    <property type="entry name" value="Beta-barrel_TonB"/>
</dbReference>
<dbReference type="PANTHER" id="PTHR30069:SF37">
    <property type="entry name" value="FERRIC VIBRIOBACTIN RECEPTOR VIUA"/>
    <property type="match status" value="1"/>
</dbReference>
<keyword evidence="14" id="KW-1185">Reference proteome</keyword>
<dbReference type="InterPro" id="IPR036942">
    <property type="entry name" value="Beta-barrel_TonB_sf"/>
</dbReference>
<dbReference type="CDD" id="cd01347">
    <property type="entry name" value="ligand_gated_channel"/>
    <property type="match status" value="1"/>
</dbReference>
<name>A0A366MQW1_9BACT</name>
<evidence type="ECO:0000256" key="6">
    <source>
        <dbReference type="ARBA" id="ARBA00023136"/>
    </source>
</evidence>
<proteinExistence type="inferred from homology"/>
<keyword evidence="3 8" id="KW-1134">Transmembrane beta strand</keyword>
<accession>A0A366MQW1</accession>
<dbReference type="Gene3D" id="2.170.130.10">
    <property type="entry name" value="TonB-dependent receptor, plug domain"/>
    <property type="match status" value="1"/>
</dbReference>
<evidence type="ECO:0000256" key="4">
    <source>
        <dbReference type="ARBA" id="ARBA00022692"/>
    </source>
</evidence>
<dbReference type="Pfam" id="PF00593">
    <property type="entry name" value="TonB_dep_Rec_b-barrel"/>
    <property type="match status" value="1"/>
</dbReference>
<dbReference type="GO" id="GO:0044718">
    <property type="term" value="P:siderophore transmembrane transport"/>
    <property type="evidence" value="ECO:0007669"/>
    <property type="project" value="TreeGrafter"/>
</dbReference>
<dbReference type="SUPFAM" id="SSF56935">
    <property type="entry name" value="Porins"/>
    <property type="match status" value="1"/>
</dbReference>
<evidence type="ECO:0008006" key="15">
    <source>
        <dbReference type="Google" id="ProtNLM"/>
    </source>
</evidence>
<dbReference type="InterPro" id="IPR037066">
    <property type="entry name" value="Plug_dom_sf"/>
</dbReference>
<evidence type="ECO:0000256" key="7">
    <source>
        <dbReference type="ARBA" id="ARBA00023237"/>
    </source>
</evidence>
<keyword evidence="5 9" id="KW-0798">TonB box</keyword>
<dbReference type="AlphaFoldDB" id="A0A366MQW1"/>
<keyword evidence="7 8" id="KW-0998">Cell outer membrane</keyword>
<dbReference type="EMBL" id="PDKB01000013">
    <property type="protein sequence ID" value="RBQ28666.1"/>
    <property type="molecule type" value="Genomic_DNA"/>
</dbReference>
<feature type="signal peptide" evidence="10">
    <location>
        <begin position="1"/>
        <end position="21"/>
    </location>
</feature>
<evidence type="ECO:0000259" key="11">
    <source>
        <dbReference type="Pfam" id="PF00593"/>
    </source>
</evidence>
<gene>
    <name evidence="13" type="ORF">CRU91_08200</name>
</gene>
<dbReference type="GO" id="GO:0009279">
    <property type="term" value="C:cell outer membrane"/>
    <property type="evidence" value="ECO:0007669"/>
    <property type="project" value="UniProtKB-SubCell"/>
</dbReference>
<keyword evidence="2 8" id="KW-0813">Transport</keyword>
<evidence type="ECO:0000256" key="1">
    <source>
        <dbReference type="ARBA" id="ARBA00004571"/>
    </source>
</evidence>
<evidence type="ECO:0000259" key="12">
    <source>
        <dbReference type="Pfam" id="PF07715"/>
    </source>
</evidence>